<name>A0ABU1Y285_9FLAO</name>
<accession>A0ABU1Y285</accession>
<organism evidence="1 2">
    <name type="scientific">Flavobacterium piscis</name>
    <dbReference type="NCBI Taxonomy" id="1114874"/>
    <lineage>
        <taxon>Bacteria</taxon>
        <taxon>Pseudomonadati</taxon>
        <taxon>Bacteroidota</taxon>
        <taxon>Flavobacteriia</taxon>
        <taxon>Flavobacteriales</taxon>
        <taxon>Flavobacteriaceae</taxon>
        <taxon>Flavobacterium</taxon>
    </lineage>
</organism>
<dbReference type="RefSeq" id="WP_310276695.1">
    <property type="nucleotide sequence ID" value="NZ_JAVDWQ010000001.1"/>
</dbReference>
<protein>
    <recommendedName>
        <fullName evidence="3">DUF937 domain-containing protein</fullName>
    </recommendedName>
</protein>
<sequence length="197" mass="22522">MTPNLQIELRRFISSNVISKLNKFYYENDALLIKAIDVAIGTVLMGCYNNTDEKSFKKMIKSLENTSFYKEIDFVSGRILSVDDCYKTEGNTFLEQLFSNKKARITEMISNEVGIKSETAREVLNFSVLLTLSYLKYNSELTASLKLLLDEQKREILNSIPPGIKIILGFSCYESVEEKTNSRIGKSIFSFFGNRQI</sequence>
<proteinExistence type="predicted"/>
<dbReference type="InterPro" id="IPR009282">
    <property type="entry name" value="DUF937"/>
</dbReference>
<dbReference type="EMBL" id="JAVDWQ010000001">
    <property type="protein sequence ID" value="MDR7208273.1"/>
    <property type="molecule type" value="Genomic_DNA"/>
</dbReference>
<dbReference type="Pfam" id="PF06078">
    <property type="entry name" value="DUF937"/>
    <property type="match status" value="1"/>
</dbReference>
<reference evidence="1 2" key="1">
    <citation type="submission" date="2023-07" db="EMBL/GenBank/DDBJ databases">
        <title>Sorghum-associated microbial communities from plants grown in Nebraska, USA.</title>
        <authorList>
            <person name="Schachtman D."/>
        </authorList>
    </citation>
    <scope>NUCLEOTIDE SEQUENCE [LARGE SCALE GENOMIC DNA]</scope>
    <source>
        <strain evidence="1 2">4129</strain>
    </source>
</reference>
<dbReference type="Proteomes" id="UP001269081">
    <property type="component" value="Unassembled WGS sequence"/>
</dbReference>
<evidence type="ECO:0000313" key="1">
    <source>
        <dbReference type="EMBL" id="MDR7208273.1"/>
    </source>
</evidence>
<comment type="caution">
    <text evidence="1">The sequence shown here is derived from an EMBL/GenBank/DDBJ whole genome shotgun (WGS) entry which is preliminary data.</text>
</comment>
<gene>
    <name evidence="1" type="ORF">J2W48_000194</name>
</gene>
<evidence type="ECO:0000313" key="2">
    <source>
        <dbReference type="Proteomes" id="UP001269081"/>
    </source>
</evidence>
<keyword evidence="2" id="KW-1185">Reference proteome</keyword>
<evidence type="ECO:0008006" key="3">
    <source>
        <dbReference type="Google" id="ProtNLM"/>
    </source>
</evidence>